<gene>
    <name evidence="5" type="ORF">GH714_019444</name>
</gene>
<feature type="domain" description="Disease resistance protein winged helix" evidence="4">
    <location>
        <begin position="206"/>
        <end position="278"/>
    </location>
</feature>
<dbReference type="PRINTS" id="PR00364">
    <property type="entry name" value="DISEASERSIST"/>
</dbReference>
<dbReference type="Pfam" id="PF23559">
    <property type="entry name" value="WHD_DRP"/>
    <property type="match status" value="1"/>
</dbReference>
<evidence type="ECO:0000259" key="4">
    <source>
        <dbReference type="Pfam" id="PF23559"/>
    </source>
</evidence>
<dbReference type="AlphaFoldDB" id="A0A6A6LKP6"/>
<evidence type="ECO:0000259" key="3">
    <source>
        <dbReference type="Pfam" id="PF00931"/>
    </source>
</evidence>
<dbReference type="InterPro" id="IPR002182">
    <property type="entry name" value="NB-ARC"/>
</dbReference>
<keyword evidence="1" id="KW-0677">Repeat</keyword>
<sequence>MRIWVCVLDPFDEIKIAKAILESLTNLAPNLHELQTILQNIQQSLKGKKFLLILDDVWEENSAKWEQLKDCLQCGSSGSRNLVTTRKEIAANAIGCIDIYKIGQLSAEDSWLLFSQIAFFGWSNGERGPFEDIGKKIVSRCKDLPLAVKTLGSLLFTKKSKTEWQTIMDSEVWELENAEVDIFPHLWLSYNDLSPPLRQCFSYCAIFSKDHLIIKEKLIKSWMAHGYLKETSRKDMERIGEEYFQNLASRSFFQDINIDKFSYISYTCKMHDIVHDFAQYIRRDECFSMEVCSSVELSMESVNKEARYSRIVLAEGSLPGCFYDVKKLRGLIVESKRDSVLTTVLPILFNELTCLRSLDLSYCKIREIPSTISQLIHLRQLDLSYNSELKLLPEALCVNYIICKL</sequence>
<dbReference type="GO" id="GO:0043531">
    <property type="term" value="F:ADP binding"/>
    <property type="evidence" value="ECO:0007669"/>
    <property type="project" value="InterPro"/>
</dbReference>
<evidence type="ECO:0000256" key="2">
    <source>
        <dbReference type="ARBA" id="ARBA00022821"/>
    </source>
</evidence>
<reference evidence="5 6" key="1">
    <citation type="journal article" date="2020" name="Mol. Plant">
        <title>The Chromosome-Based Rubber Tree Genome Provides New Insights into Spurge Genome Evolution and Rubber Biosynthesis.</title>
        <authorList>
            <person name="Liu J."/>
            <person name="Shi C."/>
            <person name="Shi C.C."/>
            <person name="Li W."/>
            <person name="Zhang Q.J."/>
            <person name="Zhang Y."/>
            <person name="Li K."/>
            <person name="Lu H.F."/>
            <person name="Shi C."/>
            <person name="Zhu S.T."/>
            <person name="Xiao Z.Y."/>
            <person name="Nan H."/>
            <person name="Yue Y."/>
            <person name="Zhu X.G."/>
            <person name="Wu Y."/>
            <person name="Hong X.N."/>
            <person name="Fan G.Y."/>
            <person name="Tong Y."/>
            <person name="Zhang D."/>
            <person name="Mao C.L."/>
            <person name="Liu Y.L."/>
            <person name="Hao S.J."/>
            <person name="Liu W.Q."/>
            <person name="Lv M.Q."/>
            <person name="Zhang H.B."/>
            <person name="Liu Y."/>
            <person name="Hu-Tang G.R."/>
            <person name="Wang J.P."/>
            <person name="Wang J.H."/>
            <person name="Sun Y.H."/>
            <person name="Ni S.B."/>
            <person name="Chen W.B."/>
            <person name="Zhang X.C."/>
            <person name="Jiao Y.N."/>
            <person name="Eichler E.E."/>
            <person name="Li G.H."/>
            <person name="Liu X."/>
            <person name="Gao L.Z."/>
        </authorList>
    </citation>
    <scope>NUCLEOTIDE SEQUENCE [LARGE SCALE GENOMIC DNA]</scope>
    <source>
        <strain evidence="6">cv. GT1</strain>
        <tissue evidence="5">Leaf</tissue>
    </source>
</reference>
<accession>A0A6A6LKP6</accession>
<dbReference type="Gene3D" id="3.40.50.300">
    <property type="entry name" value="P-loop containing nucleotide triphosphate hydrolases"/>
    <property type="match status" value="1"/>
</dbReference>
<proteinExistence type="predicted"/>
<dbReference type="Gene3D" id="3.80.10.10">
    <property type="entry name" value="Ribonuclease Inhibitor"/>
    <property type="match status" value="1"/>
</dbReference>
<dbReference type="PANTHER" id="PTHR36766">
    <property type="entry name" value="PLANT BROAD-SPECTRUM MILDEW RESISTANCE PROTEIN RPW8"/>
    <property type="match status" value="1"/>
</dbReference>
<dbReference type="Gene3D" id="1.10.8.430">
    <property type="entry name" value="Helical domain of apoptotic protease-activating factors"/>
    <property type="match status" value="1"/>
</dbReference>
<dbReference type="Gene3D" id="1.10.10.10">
    <property type="entry name" value="Winged helix-like DNA-binding domain superfamily/Winged helix DNA-binding domain"/>
    <property type="match status" value="1"/>
</dbReference>
<comment type="caution">
    <text evidence="5">The sequence shown here is derived from an EMBL/GenBank/DDBJ whole genome shotgun (WGS) entry which is preliminary data.</text>
</comment>
<dbReference type="SUPFAM" id="SSF52540">
    <property type="entry name" value="P-loop containing nucleoside triphosphate hydrolases"/>
    <property type="match status" value="1"/>
</dbReference>
<evidence type="ECO:0000313" key="6">
    <source>
        <dbReference type="Proteomes" id="UP000467840"/>
    </source>
</evidence>
<dbReference type="InterPro" id="IPR042197">
    <property type="entry name" value="Apaf_helical"/>
</dbReference>
<dbReference type="PROSITE" id="PS51450">
    <property type="entry name" value="LRR"/>
    <property type="match status" value="1"/>
</dbReference>
<dbReference type="InterPro" id="IPR027417">
    <property type="entry name" value="P-loop_NTPase"/>
</dbReference>
<keyword evidence="6" id="KW-1185">Reference proteome</keyword>
<name>A0A6A6LKP6_HEVBR</name>
<dbReference type="InterPro" id="IPR058922">
    <property type="entry name" value="WHD_DRP"/>
</dbReference>
<dbReference type="GO" id="GO:0006952">
    <property type="term" value="P:defense response"/>
    <property type="evidence" value="ECO:0007669"/>
    <property type="project" value="UniProtKB-KW"/>
</dbReference>
<dbReference type="InterPro" id="IPR001611">
    <property type="entry name" value="Leu-rich_rpt"/>
</dbReference>
<dbReference type="InterPro" id="IPR036388">
    <property type="entry name" value="WH-like_DNA-bd_sf"/>
</dbReference>
<evidence type="ECO:0000256" key="1">
    <source>
        <dbReference type="ARBA" id="ARBA00022737"/>
    </source>
</evidence>
<keyword evidence="2" id="KW-0611">Plant defense</keyword>
<evidence type="ECO:0000313" key="5">
    <source>
        <dbReference type="EMBL" id="KAF2301035.1"/>
    </source>
</evidence>
<dbReference type="PANTHER" id="PTHR36766:SF45">
    <property type="entry name" value="NB-ARC DOMAIN-CONTAINING PROTEIN"/>
    <property type="match status" value="1"/>
</dbReference>
<dbReference type="EMBL" id="JAAGAX010000010">
    <property type="protein sequence ID" value="KAF2301035.1"/>
    <property type="molecule type" value="Genomic_DNA"/>
</dbReference>
<dbReference type="Pfam" id="PF00931">
    <property type="entry name" value="NB-ARC"/>
    <property type="match status" value="1"/>
</dbReference>
<feature type="domain" description="NB-ARC" evidence="3">
    <location>
        <begin position="2"/>
        <end position="119"/>
    </location>
</feature>
<protein>
    <submittedName>
        <fullName evidence="5">Uncharacterized protein</fullName>
    </submittedName>
</protein>
<dbReference type="Pfam" id="PF00560">
    <property type="entry name" value="LRR_1"/>
    <property type="match status" value="2"/>
</dbReference>
<dbReference type="InterPro" id="IPR032675">
    <property type="entry name" value="LRR_dom_sf"/>
</dbReference>
<dbReference type="FunFam" id="1.10.10.10:FF:000322">
    <property type="entry name" value="Probable disease resistance protein At1g63360"/>
    <property type="match status" value="1"/>
</dbReference>
<dbReference type="Proteomes" id="UP000467840">
    <property type="component" value="Chromosome 4"/>
</dbReference>
<organism evidence="5 6">
    <name type="scientific">Hevea brasiliensis</name>
    <name type="common">Para rubber tree</name>
    <name type="synonym">Siphonia brasiliensis</name>
    <dbReference type="NCBI Taxonomy" id="3981"/>
    <lineage>
        <taxon>Eukaryota</taxon>
        <taxon>Viridiplantae</taxon>
        <taxon>Streptophyta</taxon>
        <taxon>Embryophyta</taxon>
        <taxon>Tracheophyta</taxon>
        <taxon>Spermatophyta</taxon>
        <taxon>Magnoliopsida</taxon>
        <taxon>eudicotyledons</taxon>
        <taxon>Gunneridae</taxon>
        <taxon>Pentapetalae</taxon>
        <taxon>rosids</taxon>
        <taxon>fabids</taxon>
        <taxon>Malpighiales</taxon>
        <taxon>Euphorbiaceae</taxon>
        <taxon>Crotonoideae</taxon>
        <taxon>Micrandreae</taxon>
        <taxon>Hevea</taxon>
    </lineage>
</organism>
<dbReference type="SUPFAM" id="SSF52058">
    <property type="entry name" value="L domain-like"/>
    <property type="match status" value="1"/>
</dbReference>